<reference evidence="4" key="1">
    <citation type="submission" date="2022-12" db="EMBL/GenBank/DDBJ databases">
        <authorList>
            <person name="Petersen C."/>
        </authorList>
    </citation>
    <scope>NUCLEOTIDE SEQUENCE</scope>
    <source>
        <strain evidence="4">IBT 15544</strain>
    </source>
</reference>
<comment type="caution">
    <text evidence="4">The sequence shown here is derived from an EMBL/GenBank/DDBJ whole genome shotgun (WGS) entry which is preliminary data.</text>
</comment>
<gene>
    <name evidence="4" type="ORF">N7498_008664</name>
</gene>
<keyword evidence="5" id="KW-1185">Reference proteome</keyword>
<dbReference type="InterPro" id="IPR003819">
    <property type="entry name" value="TauD/TfdA-like"/>
</dbReference>
<feature type="domain" description="TauD/TfdA-like" evidence="3">
    <location>
        <begin position="189"/>
        <end position="320"/>
    </location>
</feature>
<reference evidence="4" key="2">
    <citation type="journal article" date="2023" name="IMA Fungus">
        <title>Comparative genomic study of the Penicillium genus elucidates a diverse pangenome and 15 lateral gene transfer events.</title>
        <authorList>
            <person name="Petersen C."/>
            <person name="Sorensen T."/>
            <person name="Nielsen M.R."/>
            <person name="Sondergaard T.E."/>
            <person name="Sorensen J.L."/>
            <person name="Fitzpatrick D.A."/>
            <person name="Frisvad J.C."/>
            <person name="Nielsen K.L."/>
        </authorList>
    </citation>
    <scope>NUCLEOTIDE SEQUENCE</scope>
    <source>
        <strain evidence="4">IBT 15544</strain>
    </source>
</reference>
<evidence type="ECO:0000313" key="5">
    <source>
        <dbReference type="Proteomes" id="UP001150904"/>
    </source>
</evidence>
<dbReference type="Pfam" id="PF02668">
    <property type="entry name" value="TauD"/>
    <property type="match status" value="1"/>
</dbReference>
<dbReference type="Gene3D" id="3.60.130.10">
    <property type="entry name" value="Clavaminate synthase-like"/>
    <property type="match status" value="1"/>
</dbReference>
<dbReference type="RefSeq" id="XP_058305714.1">
    <property type="nucleotide sequence ID" value="XM_058455726.1"/>
</dbReference>
<protein>
    <submittedName>
        <fullName evidence="4">Clavaminate synthase-like protein</fullName>
    </submittedName>
</protein>
<evidence type="ECO:0000259" key="3">
    <source>
        <dbReference type="Pfam" id="PF02668"/>
    </source>
</evidence>
<dbReference type="Proteomes" id="UP001150904">
    <property type="component" value="Unassembled WGS sequence"/>
</dbReference>
<evidence type="ECO:0000313" key="4">
    <source>
        <dbReference type="EMBL" id="KAJ5195226.1"/>
    </source>
</evidence>
<sequence>MAAVCEGSSTCLKLSCELPNSSIILVTVVLPPDLGEYQKLHRAAGLAPPLARFAPKYDEGQCPVCRVTDRWREGWQVDSLRIPEVSYDDIFDDKDQVKMNEVYLTIFDHLLHPSSSGLIKITNMPPPNFEDELNHVDNLITLILKKLFGSVFVHPTRGNDKSFNVSSRAAEAEKRKELPNYDTDQGTSENTFVSVPASLETLKQEAPELYESLLNTPMALGRVSGFYGQDVYQMTVDTAVSMVPGTKDFKRIRWHPNFIANILGPYDGYLEARRAQQKFLEIMRRPTHQLSLKLSPGDMFIWDNYRVLHGREKVHDTPRTGVGQTVSEQVVHDNYRALVIELLRDRINDQWLVHLPMHQLREVLRLFQEERYSPAS</sequence>
<dbReference type="GO" id="GO:0016491">
    <property type="term" value="F:oxidoreductase activity"/>
    <property type="evidence" value="ECO:0007669"/>
    <property type="project" value="UniProtKB-KW"/>
</dbReference>
<name>A0A9W9JJ46_9EURO</name>
<keyword evidence="1" id="KW-0560">Oxidoreductase</keyword>
<keyword evidence="2" id="KW-0045">Antibiotic biosynthesis</keyword>
<dbReference type="GeneID" id="83183027"/>
<dbReference type="AlphaFoldDB" id="A0A9W9JJ46"/>
<dbReference type="PANTHER" id="PTHR10696">
    <property type="entry name" value="GAMMA-BUTYROBETAINE HYDROXYLASE-RELATED"/>
    <property type="match status" value="1"/>
</dbReference>
<dbReference type="InterPro" id="IPR050411">
    <property type="entry name" value="AlphaKG_dependent_hydroxylases"/>
</dbReference>
<evidence type="ECO:0000256" key="2">
    <source>
        <dbReference type="ARBA" id="ARBA00023194"/>
    </source>
</evidence>
<dbReference type="PANTHER" id="PTHR10696:SF56">
    <property type="entry name" value="TAUD_TFDA-LIKE DOMAIN-CONTAINING PROTEIN"/>
    <property type="match status" value="1"/>
</dbReference>
<dbReference type="InterPro" id="IPR042098">
    <property type="entry name" value="TauD-like_sf"/>
</dbReference>
<accession>A0A9W9JJ46</accession>
<proteinExistence type="predicted"/>
<dbReference type="OrthoDB" id="408743at2759"/>
<organism evidence="4 5">
    <name type="scientific">Penicillium cinerascens</name>
    <dbReference type="NCBI Taxonomy" id="70096"/>
    <lineage>
        <taxon>Eukaryota</taxon>
        <taxon>Fungi</taxon>
        <taxon>Dikarya</taxon>
        <taxon>Ascomycota</taxon>
        <taxon>Pezizomycotina</taxon>
        <taxon>Eurotiomycetes</taxon>
        <taxon>Eurotiomycetidae</taxon>
        <taxon>Eurotiales</taxon>
        <taxon>Aspergillaceae</taxon>
        <taxon>Penicillium</taxon>
    </lineage>
</organism>
<dbReference type="EMBL" id="JAPQKR010000015">
    <property type="protein sequence ID" value="KAJ5195226.1"/>
    <property type="molecule type" value="Genomic_DNA"/>
</dbReference>
<dbReference type="SUPFAM" id="SSF51197">
    <property type="entry name" value="Clavaminate synthase-like"/>
    <property type="match status" value="1"/>
</dbReference>
<evidence type="ECO:0000256" key="1">
    <source>
        <dbReference type="ARBA" id="ARBA00023002"/>
    </source>
</evidence>
<dbReference type="GO" id="GO:0017000">
    <property type="term" value="P:antibiotic biosynthetic process"/>
    <property type="evidence" value="ECO:0007669"/>
    <property type="project" value="UniProtKB-KW"/>
</dbReference>